<dbReference type="Gene3D" id="3.40.50.880">
    <property type="match status" value="1"/>
</dbReference>
<dbReference type="SUPFAM" id="SSF52317">
    <property type="entry name" value="Class I glutamine amidotransferase-like"/>
    <property type="match status" value="1"/>
</dbReference>
<name>A0A143QJD0_RHOFA</name>
<evidence type="ECO:0000259" key="1">
    <source>
        <dbReference type="Pfam" id="PF00117"/>
    </source>
</evidence>
<dbReference type="PANTHER" id="PTHR42695:SF5">
    <property type="entry name" value="GLUTAMINE AMIDOTRANSFERASE YLR126C-RELATED"/>
    <property type="match status" value="1"/>
</dbReference>
<feature type="domain" description="Glutamine amidotransferase" evidence="1">
    <location>
        <begin position="28"/>
        <end position="186"/>
    </location>
</feature>
<gene>
    <name evidence="2" type="primary">guaA_1</name>
    <name evidence="2" type="ORF">A3Q41_01745</name>
</gene>
<proteinExistence type="predicted"/>
<evidence type="ECO:0000313" key="2">
    <source>
        <dbReference type="EMBL" id="AMY23049.1"/>
    </source>
</evidence>
<dbReference type="InterPro" id="IPR044992">
    <property type="entry name" value="ChyE-like"/>
</dbReference>
<dbReference type="GO" id="GO:0003922">
    <property type="term" value="F:GMP synthase (glutamine-hydrolyzing) activity"/>
    <property type="evidence" value="ECO:0007669"/>
    <property type="project" value="UniProtKB-EC"/>
</dbReference>
<dbReference type="PROSITE" id="PS51273">
    <property type="entry name" value="GATASE_TYPE_1"/>
    <property type="match status" value="1"/>
</dbReference>
<sequence length="237" mass="25716">MTYPNDPRAVVLVHDRDPSLARRDIGTLAAELRTRGFLLDVHSFDHSPDVAPPTLSDAQVVVVMGSPDAAYDDTLTWLAPEIAYVQQAIDAQVPVLGVCFGGQLLARVLGGSVRKSEYPEYGFVDVETSDPELVASGPWMEFHGDTFVAPPEATVIARNAAAQQAFVCGPHLGLQFHPEIDLDTYDAWAAAWERDGVEHAVDVHQIRQDIADSEAAARERCSALLDAFLARSSAVPR</sequence>
<keyword evidence="2" id="KW-0436">Ligase</keyword>
<dbReference type="OrthoDB" id="5196541at2"/>
<dbReference type="GO" id="GO:0005829">
    <property type="term" value="C:cytosol"/>
    <property type="evidence" value="ECO:0007669"/>
    <property type="project" value="TreeGrafter"/>
</dbReference>
<dbReference type="RefSeq" id="WP_063216327.1">
    <property type="nucleotide sequence ID" value="NZ_CP015220.1"/>
</dbReference>
<accession>A0A143QJD0</accession>
<dbReference type="PANTHER" id="PTHR42695">
    <property type="entry name" value="GLUTAMINE AMIDOTRANSFERASE YLR126C-RELATED"/>
    <property type="match status" value="1"/>
</dbReference>
<evidence type="ECO:0000313" key="3">
    <source>
        <dbReference type="Proteomes" id="UP000076038"/>
    </source>
</evidence>
<reference evidence="3" key="2">
    <citation type="submission" date="2016-04" db="EMBL/GenBank/DDBJ databases">
        <title>Complete Genome and Plasmid Sequences for Rhodococcus fascians D188 and Draft Sequences for Rhodococcus spp. Isolates PBTS 1 and PBTS 2.</title>
        <authorList>
            <person name="Stamer R."/>
            <person name="Vereecke D."/>
            <person name="Zhang Y."/>
            <person name="Schilkey F."/>
            <person name="Devitt N."/>
            <person name="Randall J."/>
        </authorList>
    </citation>
    <scope>NUCLEOTIDE SEQUENCE [LARGE SCALE GENOMIC DNA]</scope>
    <source>
        <strain evidence="3">PBTS2</strain>
    </source>
</reference>
<dbReference type="CDD" id="cd01741">
    <property type="entry name" value="GATase1_1"/>
    <property type="match status" value="1"/>
</dbReference>
<dbReference type="PATRIC" id="fig|1653479.3.peg.1766"/>
<dbReference type="Proteomes" id="UP000076038">
    <property type="component" value="Chromosome"/>
</dbReference>
<dbReference type="KEGG" id="rhs:A3Q41_01745"/>
<dbReference type="EC" id="6.3.5.2" evidence="2"/>
<protein>
    <submittedName>
        <fullName evidence="2">GMP synthase</fullName>
        <ecNumber evidence="2">6.3.5.2</ecNumber>
    </submittedName>
</protein>
<dbReference type="AlphaFoldDB" id="A0A143QJD0"/>
<dbReference type="InterPro" id="IPR029062">
    <property type="entry name" value="Class_I_gatase-like"/>
</dbReference>
<dbReference type="InterPro" id="IPR017926">
    <property type="entry name" value="GATASE"/>
</dbReference>
<organism evidence="2 3">
    <name type="scientific">Rhodococcoides fascians</name>
    <name type="common">Rhodococcus fascians</name>
    <dbReference type="NCBI Taxonomy" id="1828"/>
    <lineage>
        <taxon>Bacteria</taxon>
        <taxon>Bacillati</taxon>
        <taxon>Actinomycetota</taxon>
        <taxon>Actinomycetes</taxon>
        <taxon>Mycobacteriales</taxon>
        <taxon>Nocardiaceae</taxon>
        <taxon>Rhodococcoides</taxon>
    </lineage>
</organism>
<dbReference type="EMBL" id="CP015220">
    <property type="protein sequence ID" value="AMY23049.1"/>
    <property type="molecule type" value="Genomic_DNA"/>
</dbReference>
<dbReference type="Pfam" id="PF00117">
    <property type="entry name" value="GATase"/>
    <property type="match status" value="1"/>
</dbReference>
<keyword evidence="3" id="KW-1185">Reference proteome</keyword>
<reference evidence="2 3" key="1">
    <citation type="journal article" date="2016" name="Genome Announc.">
        <title>Complete Genome and Plasmid Sequences for Rhodococcus fascians D188 and Draft Sequences for Rhodococcus Isolates PBTS 1 and PBTS 2.</title>
        <authorList>
            <person name="Stamler R.A."/>
            <person name="Vereecke D."/>
            <person name="Zhang Y."/>
            <person name="Schilkey F."/>
            <person name="Devitt N."/>
            <person name="Randall J.J."/>
        </authorList>
    </citation>
    <scope>NUCLEOTIDE SEQUENCE [LARGE SCALE GENOMIC DNA]</scope>
    <source>
        <strain evidence="2 3">PBTS2</strain>
    </source>
</reference>